<feature type="domain" description="Beta-lactamase-related" evidence="2">
    <location>
        <begin position="32"/>
        <end position="352"/>
    </location>
</feature>
<evidence type="ECO:0000313" key="3">
    <source>
        <dbReference type="EMBL" id="MBL0764025.1"/>
    </source>
</evidence>
<feature type="chain" id="PRO_5038048520" evidence="1">
    <location>
        <begin position="20"/>
        <end position="479"/>
    </location>
</feature>
<name>A0A937A890_9BACT</name>
<reference evidence="3" key="1">
    <citation type="submission" date="2021-01" db="EMBL/GenBank/DDBJ databases">
        <title>Marivirga sp. nov., isolated from intertidal surface sediments.</title>
        <authorList>
            <person name="Zhang M."/>
        </authorList>
    </citation>
    <scope>NUCLEOTIDE SEQUENCE</scope>
    <source>
        <strain evidence="3">SM1354</strain>
    </source>
</reference>
<dbReference type="GO" id="GO:0006508">
    <property type="term" value="P:proteolysis"/>
    <property type="evidence" value="ECO:0007669"/>
    <property type="project" value="TreeGrafter"/>
</dbReference>
<dbReference type="RefSeq" id="WP_201917209.1">
    <property type="nucleotide sequence ID" value="NZ_JAERQG010000001.1"/>
</dbReference>
<dbReference type="AlphaFoldDB" id="A0A937A890"/>
<organism evidence="3 4">
    <name type="scientific">Marivirga atlantica</name>
    <dbReference type="NCBI Taxonomy" id="1548457"/>
    <lineage>
        <taxon>Bacteria</taxon>
        <taxon>Pseudomonadati</taxon>
        <taxon>Bacteroidota</taxon>
        <taxon>Cytophagia</taxon>
        <taxon>Cytophagales</taxon>
        <taxon>Marivirgaceae</taxon>
        <taxon>Marivirga</taxon>
    </lineage>
</organism>
<feature type="signal peptide" evidence="1">
    <location>
        <begin position="1"/>
        <end position="19"/>
    </location>
</feature>
<evidence type="ECO:0000313" key="4">
    <source>
        <dbReference type="Proteomes" id="UP000642920"/>
    </source>
</evidence>
<evidence type="ECO:0000259" key="2">
    <source>
        <dbReference type="Pfam" id="PF00144"/>
    </source>
</evidence>
<dbReference type="PANTHER" id="PTHR46520:SF1">
    <property type="entry name" value="SERINE BETA-LACTAMASE-LIKE PROTEIN LACTB, MITOCHONDRIAL"/>
    <property type="match status" value="1"/>
</dbReference>
<dbReference type="InterPro" id="IPR001466">
    <property type="entry name" value="Beta-lactam-related"/>
</dbReference>
<accession>A0A937A890</accession>
<dbReference type="Gene3D" id="3.40.710.10">
    <property type="entry name" value="DD-peptidase/beta-lactamase superfamily"/>
    <property type="match status" value="1"/>
</dbReference>
<protein>
    <submittedName>
        <fullName evidence="3">Beta-lactamase family protein</fullName>
    </submittedName>
</protein>
<dbReference type="GO" id="GO:0008233">
    <property type="term" value="F:peptidase activity"/>
    <property type="evidence" value="ECO:0007669"/>
    <property type="project" value="TreeGrafter"/>
</dbReference>
<dbReference type="InterPro" id="IPR052794">
    <property type="entry name" value="Mito_Ser_Protease_LACTB"/>
</dbReference>
<dbReference type="PANTHER" id="PTHR46520">
    <property type="entry name" value="SERINE BETA-LACTAMASE-LIKE PROTEIN LACTB, MITOCHONDRIAL"/>
    <property type="match status" value="1"/>
</dbReference>
<sequence>MKSIYLLFTLLLQCAIVCAQDYSQVIEKARFLITNHQQQTNIPGIQVAVYADDSLIWSETFGYSNLNEQEPLTKNTQFRIASVSKPVTAVALAKMMEQGEIDIDKAIRYYLPEFPEKEFPITARQLAASTSGIRHYQEQDPRYNTTNYSSVIASLEKFKDDPLLFEPGMAYHYSSYGWVLLSAVMEKAKAQLFNQIMQKTWDELGMTHTTFDEPNKQTDFKSVFYIYDNKEGRIEAPKDNRSYMYAGGGYLSTAEDLAKMGNALINGNYLKQETVSTLFKSQQLKDGSKTFYGLGWETGESRLSTPVVYHGGSMSSARSHLVLYPEENIVFAYLSNTGDRVFFNDREAQSIAELFVNEKRKSQQTESFDLSGTWKVNTTSLRNKKSKGSLSLSRTKEGLFTGELTFKRSRKKKSFPIVLADIANDTIHLVGVSPMSFDVYLTRNDKKLKGYWLHDFNVKGIPEEDEYWNAREMVCEKIE</sequence>
<dbReference type="Proteomes" id="UP000642920">
    <property type="component" value="Unassembled WGS sequence"/>
</dbReference>
<dbReference type="GO" id="GO:0019216">
    <property type="term" value="P:regulation of lipid metabolic process"/>
    <property type="evidence" value="ECO:0007669"/>
    <property type="project" value="TreeGrafter"/>
</dbReference>
<keyword evidence="4" id="KW-1185">Reference proteome</keyword>
<dbReference type="EMBL" id="JAERQG010000001">
    <property type="protein sequence ID" value="MBL0764025.1"/>
    <property type="molecule type" value="Genomic_DNA"/>
</dbReference>
<evidence type="ECO:0000256" key="1">
    <source>
        <dbReference type="SAM" id="SignalP"/>
    </source>
</evidence>
<comment type="caution">
    <text evidence="3">The sequence shown here is derived from an EMBL/GenBank/DDBJ whole genome shotgun (WGS) entry which is preliminary data.</text>
</comment>
<dbReference type="SUPFAM" id="SSF56601">
    <property type="entry name" value="beta-lactamase/transpeptidase-like"/>
    <property type="match status" value="1"/>
</dbReference>
<gene>
    <name evidence="3" type="ORF">JKP34_02100</name>
</gene>
<proteinExistence type="predicted"/>
<keyword evidence="1" id="KW-0732">Signal</keyword>
<dbReference type="InterPro" id="IPR012338">
    <property type="entry name" value="Beta-lactam/transpept-like"/>
</dbReference>
<dbReference type="Pfam" id="PF00144">
    <property type="entry name" value="Beta-lactamase"/>
    <property type="match status" value="1"/>
</dbReference>